<evidence type="ECO:0000313" key="1">
    <source>
        <dbReference type="EnsemblMetazoa" id="AQUA015025-PA"/>
    </source>
</evidence>
<sequence>MHGPLLACRILPKDARN</sequence>
<name>A0A182XT77_ANOQN</name>
<proteinExistence type="predicted"/>
<keyword evidence="2" id="KW-1185">Reference proteome</keyword>
<evidence type="ECO:0000313" key="2">
    <source>
        <dbReference type="Proteomes" id="UP000076407"/>
    </source>
</evidence>
<dbReference type="Proteomes" id="UP000076407">
    <property type="component" value="Unassembled WGS sequence"/>
</dbReference>
<dbReference type="EnsemblMetazoa" id="AQUA015025-RA">
    <property type="protein sequence ID" value="AQUA015025-PA"/>
    <property type="gene ID" value="AQUA015025"/>
</dbReference>
<dbReference type="VEuPathDB" id="VectorBase:AQUA015025"/>
<organism evidence="1 2">
    <name type="scientific">Anopheles quadriannulatus</name>
    <name type="common">Mosquito</name>
    <dbReference type="NCBI Taxonomy" id="34691"/>
    <lineage>
        <taxon>Eukaryota</taxon>
        <taxon>Metazoa</taxon>
        <taxon>Ecdysozoa</taxon>
        <taxon>Arthropoda</taxon>
        <taxon>Hexapoda</taxon>
        <taxon>Insecta</taxon>
        <taxon>Pterygota</taxon>
        <taxon>Neoptera</taxon>
        <taxon>Endopterygota</taxon>
        <taxon>Diptera</taxon>
        <taxon>Nematocera</taxon>
        <taxon>Culicoidea</taxon>
        <taxon>Culicidae</taxon>
        <taxon>Anophelinae</taxon>
        <taxon>Anopheles</taxon>
    </lineage>
</organism>
<dbReference type="AlphaFoldDB" id="A0A182XT77"/>
<accession>A0A182XT77</accession>
<reference evidence="1" key="1">
    <citation type="submission" date="2020-05" db="UniProtKB">
        <authorList>
            <consortium name="EnsemblMetazoa"/>
        </authorList>
    </citation>
    <scope>IDENTIFICATION</scope>
    <source>
        <strain evidence="1">SANGQUA</strain>
    </source>
</reference>
<protein>
    <submittedName>
        <fullName evidence="1">Uncharacterized protein</fullName>
    </submittedName>
</protein>